<proteinExistence type="predicted"/>
<sequence>MFFLNRKQFSIYLAIFDNWYYLGLNDIAVRNLVKTESAKHKILGTTFVLKLIGATIAFFLVVITAIIVNTDREMIWLIIIMASGLFFTAFDVIDFWFRSQVNSTAIVTVISYAISGYFSGFFYPPIFRTGWMLTQALLIPFYVRKYWRN</sequence>
<organism evidence="2 3">
    <name type="scientific">Hyella patelloides LEGE 07179</name>
    <dbReference type="NCBI Taxonomy" id="945734"/>
    <lineage>
        <taxon>Bacteria</taxon>
        <taxon>Bacillati</taxon>
        <taxon>Cyanobacteriota</taxon>
        <taxon>Cyanophyceae</taxon>
        <taxon>Pleurocapsales</taxon>
        <taxon>Hyellaceae</taxon>
        <taxon>Hyella</taxon>
    </lineage>
</organism>
<accession>A0A563VYQ0</accession>
<reference evidence="2 3" key="1">
    <citation type="submission" date="2019-01" db="EMBL/GenBank/DDBJ databases">
        <authorList>
            <person name="Brito A."/>
        </authorList>
    </citation>
    <scope>NUCLEOTIDE SEQUENCE [LARGE SCALE GENOMIC DNA]</scope>
    <source>
        <strain evidence="2">1</strain>
    </source>
</reference>
<protein>
    <submittedName>
        <fullName evidence="2">Uncharacterized protein</fullName>
    </submittedName>
</protein>
<name>A0A563VYQ0_9CYAN</name>
<feature type="transmembrane region" description="Helical" evidence="1">
    <location>
        <begin position="74"/>
        <end position="97"/>
    </location>
</feature>
<keyword evidence="3" id="KW-1185">Reference proteome</keyword>
<evidence type="ECO:0000313" key="2">
    <source>
        <dbReference type="EMBL" id="VEP16383.1"/>
    </source>
</evidence>
<keyword evidence="1" id="KW-0812">Transmembrane</keyword>
<evidence type="ECO:0000313" key="3">
    <source>
        <dbReference type="Proteomes" id="UP000320055"/>
    </source>
</evidence>
<gene>
    <name evidence="2" type="ORF">H1P_4400001</name>
</gene>
<feature type="transmembrane region" description="Helical" evidence="1">
    <location>
        <begin position="104"/>
        <end position="123"/>
    </location>
</feature>
<dbReference type="OrthoDB" id="5240734at2"/>
<dbReference type="EMBL" id="CAACVJ010000380">
    <property type="protein sequence ID" value="VEP16383.1"/>
    <property type="molecule type" value="Genomic_DNA"/>
</dbReference>
<dbReference type="RefSeq" id="WP_144875200.1">
    <property type="nucleotide sequence ID" value="NZ_LR214175.1"/>
</dbReference>
<dbReference type="AlphaFoldDB" id="A0A563VYQ0"/>
<keyword evidence="1" id="KW-0472">Membrane</keyword>
<keyword evidence="1" id="KW-1133">Transmembrane helix</keyword>
<feature type="transmembrane region" description="Helical" evidence="1">
    <location>
        <begin position="47"/>
        <end position="68"/>
    </location>
</feature>
<evidence type="ECO:0000256" key="1">
    <source>
        <dbReference type="SAM" id="Phobius"/>
    </source>
</evidence>
<dbReference type="Proteomes" id="UP000320055">
    <property type="component" value="Unassembled WGS sequence"/>
</dbReference>